<evidence type="ECO:0000256" key="1">
    <source>
        <dbReference type="ARBA" id="ARBA00004123"/>
    </source>
</evidence>
<protein>
    <recommendedName>
        <fullName evidence="9">Chromatin structure-remodeling complex subunit SFH1</fullName>
    </recommendedName>
</protein>
<evidence type="ECO:0000256" key="2">
    <source>
        <dbReference type="ARBA" id="ARBA00010239"/>
    </source>
</evidence>
<dbReference type="AlphaFoldDB" id="A0A4Q1BWI0"/>
<dbReference type="GO" id="GO:0006338">
    <property type="term" value="P:chromatin remodeling"/>
    <property type="evidence" value="ECO:0007669"/>
    <property type="project" value="InterPro"/>
</dbReference>
<dbReference type="OrthoDB" id="10258327at2759"/>
<gene>
    <name evidence="7" type="ORF">M231_00087</name>
</gene>
<evidence type="ECO:0000256" key="6">
    <source>
        <dbReference type="SAM" id="MobiDB-lite"/>
    </source>
</evidence>
<comment type="caution">
    <text evidence="7">The sequence shown here is derived from an EMBL/GenBank/DDBJ whole genome shotgun (WGS) entry which is preliminary data.</text>
</comment>
<dbReference type="EMBL" id="SDIL01000001">
    <property type="protein sequence ID" value="RXK42533.1"/>
    <property type="molecule type" value="Genomic_DNA"/>
</dbReference>
<reference evidence="7 8" key="1">
    <citation type="submission" date="2016-06" db="EMBL/GenBank/DDBJ databases">
        <title>Evolution of pathogenesis and genome organization in the Tremellales.</title>
        <authorList>
            <person name="Cuomo C."/>
            <person name="Litvintseva A."/>
            <person name="Heitman J."/>
            <person name="Chen Y."/>
            <person name="Sun S."/>
            <person name="Springer D."/>
            <person name="Dromer F."/>
            <person name="Young S."/>
            <person name="Zeng Q."/>
            <person name="Chapman S."/>
            <person name="Gujja S."/>
            <person name="Saif S."/>
            <person name="Birren B."/>
        </authorList>
    </citation>
    <scope>NUCLEOTIDE SEQUENCE [LARGE SCALE GENOMIC DNA]</scope>
    <source>
        <strain evidence="7 8">ATCC 28783</strain>
    </source>
</reference>
<dbReference type="PANTHER" id="PTHR10019">
    <property type="entry name" value="SNF5"/>
    <property type="match status" value="1"/>
</dbReference>
<evidence type="ECO:0000313" key="8">
    <source>
        <dbReference type="Proteomes" id="UP000289152"/>
    </source>
</evidence>
<comment type="subcellular location">
    <subcellularLocation>
        <location evidence="1">Nucleus</location>
    </subcellularLocation>
</comment>
<dbReference type="InterPro" id="IPR006939">
    <property type="entry name" value="SNF5"/>
</dbReference>
<feature type="compositionally biased region" description="Polar residues" evidence="6">
    <location>
        <begin position="1"/>
        <end position="11"/>
    </location>
</feature>
<dbReference type="Proteomes" id="UP000289152">
    <property type="component" value="Unassembled WGS sequence"/>
</dbReference>
<evidence type="ECO:0000313" key="7">
    <source>
        <dbReference type="EMBL" id="RXK42533.1"/>
    </source>
</evidence>
<keyword evidence="4" id="KW-0804">Transcription</keyword>
<sequence length="553" mass="63181">MYNTPTPNAASNVKLRSRPSRTPQPVGPGNVGYPPSAHQNGLPTTPYPPRPATIQHTSGTTRVMYRHHETHAPGPLPYFLPPPGQMSHDPSLSSEPTTQAVYSTYPSRLRTGVTGLVQPEQLTGGPRERQLFLAELDREISSTRPGSGASTPRYDSPTSFGKPKRPNLTGRRIRAVNYAEKASDDESSEGEDMDDFEDDSDLEDENLPRSKKRREVERQLQPNGGGDVQAAMRIARLRRKKEELDKGWTWIGDRVPGERVRSVRAKATKHQYMSEELLLREAGRPEALIPITVDLEVSSEVQDQMGIKIRDRFLWNVNEPFMTPYQFAAIFCEDVQIPVQQYATVIADLIQAQIEESQPVAEADIGNEEVTEDDVIWSDEEEGMVEDENEEEEVEKQWAEADCRVFLNLDVQIYSHLLRDRIEWDLSSTLPPSHFARAYCRDLGLTGEPVVLVTHAILEEILKHKKDALDLELFSVSHPDIQTGWERTLPLPRVNNRRGAQPLQGVWRDWWEREDFGPHLMELSFEDLEKREMERVRETRRIMRTLTSVKRRR</sequence>
<dbReference type="InParanoid" id="A0A4Q1BWI0"/>
<evidence type="ECO:0000256" key="3">
    <source>
        <dbReference type="ARBA" id="ARBA00023015"/>
    </source>
</evidence>
<dbReference type="Pfam" id="PF04855">
    <property type="entry name" value="SNF5"/>
    <property type="match status" value="1"/>
</dbReference>
<proteinExistence type="inferred from homology"/>
<keyword evidence="5" id="KW-0539">Nucleus</keyword>
<evidence type="ECO:0008006" key="9">
    <source>
        <dbReference type="Google" id="ProtNLM"/>
    </source>
</evidence>
<dbReference type="GO" id="GO:0000228">
    <property type="term" value="C:nuclear chromosome"/>
    <property type="evidence" value="ECO:0007669"/>
    <property type="project" value="InterPro"/>
</dbReference>
<keyword evidence="8" id="KW-1185">Reference proteome</keyword>
<comment type="similarity">
    <text evidence="2">Belongs to the SNF5 family.</text>
</comment>
<name>A0A4Q1BWI0_TREME</name>
<evidence type="ECO:0000256" key="4">
    <source>
        <dbReference type="ARBA" id="ARBA00023163"/>
    </source>
</evidence>
<feature type="compositionally biased region" description="Acidic residues" evidence="6">
    <location>
        <begin position="183"/>
        <end position="205"/>
    </location>
</feature>
<feature type="region of interest" description="Disordered" evidence="6">
    <location>
        <begin position="1"/>
        <end position="55"/>
    </location>
</feature>
<dbReference type="FunCoup" id="A0A4Q1BWI0">
    <property type="interactions" value="463"/>
</dbReference>
<accession>A0A4Q1BWI0</accession>
<organism evidence="7 8">
    <name type="scientific">Tremella mesenterica</name>
    <name type="common">Jelly fungus</name>
    <dbReference type="NCBI Taxonomy" id="5217"/>
    <lineage>
        <taxon>Eukaryota</taxon>
        <taxon>Fungi</taxon>
        <taxon>Dikarya</taxon>
        <taxon>Basidiomycota</taxon>
        <taxon>Agaricomycotina</taxon>
        <taxon>Tremellomycetes</taxon>
        <taxon>Tremellales</taxon>
        <taxon>Tremellaceae</taxon>
        <taxon>Tremella</taxon>
    </lineage>
</organism>
<feature type="region of interest" description="Disordered" evidence="6">
    <location>
        <begin position="139"/>
        <end position="229"/>
    </location>
</feature>
<evidence type="ECO:0000256" key="5">
    <source>
        <dbReference type="ARBA" id="ARBA00023242"/>
    </source>
</evidence>
<dbReference type="VEuPathDB" id="FungiDB:TREMEDRAFT_26575"/>
<keyword evidence="3" id="KW-0805">Transcription regulation</keyword>
<dbReference type="STRING" id="5217.A0A4Q1BWI0"/>